<dbReference type="Proteomes" id="UP000829398">
    <property type="component" value="Chromosome 6"/>
</dbReference>
<protein>
    <submittedName>
        <fullName evidence="1">CCHC-type domain-containing protein</fullName>
    </submittedName>
</protein>
<gene>
    <name evidence="1" type="ORF">KPL71_017752</name>
</gene>
<keyword evidence="2" id="KW-1185">Reference proteome</keyword>
<sequence length="506" mass="56886">METEELIKKCSAITLEEEEEDRVIFGGSMKEKGAQIAAGCLVGKILTTRGVSHEGIRTALQQAWRPVGVVKVESLRNKIFMFKFSSAEDKRRVLKGGPWHFDRALIVLQEPSGIGNVTEQSFSHVSFWVQLHNVPLMCMDISTIREISSKIGMVEDVATDATGDCFGEYVRVRISIDITKRLKKVLRIQQEDGKEILVGVTYEKLPDYCFCCGYIGHQYRECATYKGQLKEELAYGAWLRAIPLPERMRFQRSKERGNRDQSKTTREDRNSESTGTPQLQQLNPRGEIGSGSTQHQDEATSPQISLRHVAELAGEHLMTQERQSREQQVENREQQGAAGNEVVSENVCKSAGNKIEKRHMEKNMGGEKVDKDLEMGHKIHQPISTSTTHMSSDDEGVVNESHSRRTKTKWRRWKHQARSLSKKGITQTIPNNLKRISCDSKMTSSQSKKYKMGSKGECKPSQGERNSPSAKLTSNWDTSAMEGAEGTGSPLKEISAEAGFQPRRQP</sequence>
<dbReference type="EMBL" id="CM039175">
    <property type="protein sequence ID" value="KAH9735493.1"/>
    <property type="molecule type" value="Genomic_DNA"/>
</dbReference>
<comment type="caution">
    <text evidence="1">The sequence shown here is derived from an EMBL/GenBank/DDBJ whole genome shotgun (WGS) entry which is preliminary data.</text>
</comment>
<proteinExistence type="predicted"/>
<reference evidence="2" key="1">
    <citation type="journal article" date="2023" name="Hortic. Res.">
        <title>A chromosome-level phased genome enabling allele-level studies in sweet orange: a case study on citrus Huanglongbing tolerance.</title>
        <authorList>
            <person name="Wu B."/>
            <person name="Yu Q."/>
            <person name="Deng Z."/>
            <person name="Duan Y."/>
            <person name="Luo F."/>
            <person name="Gmitter F. Jr."/>
        </authorList>
    </citation>
    <scope>NUCLEOTIDE SEQUENCE [LARGE SCALE GENOMIC DNA]</scope>
    <source>
        <strain evidence="2">cv. Valencia</strain>
    </source>
</reference>
<organism evidence="1 2">
    <name type="scientific">Citrus sinensis</name>
    <name type="common">Sweet orange</name>
    <name type="synonym">Citrus aurantium var. sinensis</name>
    <dbReference type="NCBI Taxonomy" id="2711"/>
    <lineage>
        <taxon>Eukaryota</taxon>
        <taxon>Viridiplantae</taxon>
        <taxon>Streptophyta</taxon>
        <taxon>Embryophyta</taxon>
        <taxon>Tracheophyta</taxon>
        <taxon>Spermatophyta</taxon>
        <taxon>Magnoliopsida</taxon>
        <taxon>eudicotyledons</taxon>
        <taxon>Gunneridae</taxon>
        <taxon>Pentapetalae</taxon>
        <taxon>rosids</taxon>
        <taxon>malvids</taxon>
        <taxon>Sapindales</taxon>
        <taxon>Rutaceae</taxon>
        <taxon>Aurantioideae</taxon>
        <taxon>Citrus</taxon>
    </lineage>
</organism>
<name>A0ACB8JSH5_CITSI</name>
<accession>A0ACB8JSH5</accession>
<evidence type="ECO:0000313" key="1">
    <source>
        <dbReference type="EMBL" id="KAH9735493.1"/>
    </source>
</evidence>
<evidence type="ECO:0000313" key="2">
    <source>
        <dbReference type="Proteomes" id="UP000829398"/>
    </source>
</evidence>